<dbReference type="AlphaFoldDB" id="A0AA36G0Y5"/>
<comment type="caution">
    <text evidence="4">The sequence shown here is derived from an EMBL/GenBank/DDBJ whole genome shotgun (WGS) entry which is preliminary data.</text>
</comment>
<proteinExistence type="predicted"/>
<evidence type="ECO:0000259" key="3">
    <source>
        <dbReference type="PROSITE" id="PS51352"/>
    </source>
</evidence>
<feature type="non-terminal residue" evidence="4">
    <location>
        <position position="425"/>
    </location>
</feature>
<dbReference type="GO" id="GO:0005789">
    <property type="term" value="C:endoplasmic reticulum membrane"/>
    <property type="evidence" value="ECO:0007669"/>
    <property type="project" value="TreeGrafter"/>
</dbReference>
<evidence type="ECO:0000256" key="1">
    <source>
        <dbReference type="SAM" id="MobiDB-lite"/>
    </source>
</evidence>
<gene>
    <name evidence="4" type="ORF">MSPICULIGERA_LOCUS12861</name>
</gene>
<dbReference type="Gene3D" id="3.40.30.10">
    <property type="entry name" value="Glutaredoxin"/>
    <property type="match status" value="3"/>
</dbReference>
<dbReference type="Pfam" id="PF13848">
    <property type="entry name" value="Thioredoxin_6"/>
    <property type="match status" value="1"/>
</dbReference>
<name>A0AA36G0Y5_9BILA</name>
<organism evidence="4 5">
    <name type="scientific">Mesorhabditis spiculigera</name>
    <dbReference type="NCBI Taxonomy" id="96644"/>
    <lineage>
        <taxon>Eukaryota</taxon>
        <taxon>Metazoa</taxon>
        <taxon>Ecdysozoa</taxon>
        <taxon>Nematoda</taxon>
        <taxon>Chromadorea</taxon>
        <taxon>Rhabditida</taxon>
        <taxon>Rhabditina</taxon>
        <taxon>Rhabditomorpha</taxon>
        <taxon>Rhabditoidea</taxon>
        <taxon>Rhabditidae</taxon>
        <taxon>Mesorhabditinae</taxon>
        <taxon>Mesorhabditis</taxon>
    </lineage>
</organism>
<keyword evidence="5" id="KW-1185">Reference proteome</keyword>
<dbReference type="Proteomes" id="UP001177023">
    <property type="component" value="Unassembled WGS sequence"/>
</dbReference>
<dbReference type="GO" id="GO:0003756">
    <property type="term" value="F:protein disulfide isomerase activity"/>
    <property type="evidence" value="ECO:0007669"/>
    <property type="project" value="TreeGrafter"/>
</dbReference>
<dbReference type="PANTHER" id="PTHR46295:SF4">
    <property type="entry name" value="ENDOPLASMIC RETICULUM RESIDENT PROTEIN 44.2"/>
    <property type="match status" value="1"/>
</dbReference>
<accession>A0AA36G0Y5</accession>
<dbReference type="EMBL" id="CATQJA010002631">
    <property type="protein sequence ID" value="CAJ0574529.1"/>
    <property type="molecule type" value="Genomic_DNA"/>
</dbReference>
<dbReference type="GO" id="GO:0006457">
    <property type="term" value="P:protein folding"/>
    <property type="evidence" value="ECO:0007669"/>
    <property type="project" value="TreeGrafter"/>
</dbReference>
<feature type="domain" description="Thioredoxin" evidence="3">
    <location>
        <begin position="16"/>
        <end position="136"/>
    </location>
</feature>
<protein>
    <recommendedName>
        <fullName evidence="3">Thioredoxin domain-containing protein</fullName>
    </recommendedName>
</protein>
<dbReference type="Pfam" id="PF00085">
    <property type="entry name" value="Thioredoxin"/>
    <property type="match status" value="1"/>
</dbReference>
<reference evidence="4" key="1">
    <citation type="submission" date="2023-06" db="EMBL/GenBank/DDBJ databases">
        <authorList>
            <person name="Delattre M."/>
        </authorList>
    </citation>
    <scope>NUCLEOTIDE SEQUENCE</scope>
    <source>
        <strain evidence="4">AF72</strain>
    </source>
</reference>
<sequence length="425" mass="48384">MRVLGACVALLSISSILAQPVAQDQHVLLTNENHDQVLNSATVVFVAFCAEWCPFSRRLRPVWEETARVFKREHPDKSAVFAIVDSVAHADVADRYFVNKYPTMKYWVNGELVTKEYRGTRSVDALTTHVLEQLSTAMNEFPSQEYIDTHLDRSKRNVLVYTKDRNSAAFSNLKKAAMILREDCSFWVSDPALAAPSGADIQGNMISFVDPDTGDHQQYTMSMENYDLMKQWLTDKCIPLVREVTFENVEELTEEGLPFLIFFRDVNNKEHDKMFTDAVVRELYDIKGAVNPLFADGKKFAHPLRHLGKTQKDLPVLAIDSFQHMFLFPDMSQVSTPGKLRQFVEDLNSGKLHKEFHESLDQKMMDLAKFKSENGIEEEHEQDGDARPGGQGPPGHRPKTDPPPSVFKELKPSGKRYSLLMKQEL</sequence>
<evidence type="ECO:0000313" key="5">
    <source>
        <dbReference type="Proteomes" id="UP001177023"/>
    </source>
</evidence>
<keyword evidence="2" id="KW-0732">Signal</keyword>
<feature type="chain" id="PRO_5041409313" description="Thioredoxin domain-containing protein" evidence="2">
    <location>
        <begin position="19"/>
        <end position="425"/>
    </location>
</feature>
<dbReference type="SUPFAM" id="SSF52833">
    <property type="entry name" value="Thioredoxin-like"/>
    <property type="match status" value="3"/>
</dbReference>
<feature type="signal peptide" evidence="2">
    <location>
        <begin position="1"/>
        <end position="18"/>
    </location>
</feature>
<dbReference type="PANTHER" id="PTHR46295">
    <property type="entry name" value="ENDOPLASMIC RETICULUM RESIDENT PROTEIN 44"/>
    <property type="match status" value="1"/>
</dbReference>
<dbReference type="InterPro" id="IPR052643">
    <property type="entry name" value="ERP44"/>
</dbReference>
<feature type="region of interest" description="Disordered" evidence="1">
    <location>
        <begin position="374"/>
        <end position="425"/>
    </location>
</feature>
<dbReference type="PROSITE" id="PS51352">
    <property type="entry name" value="THIOREDOXIN_2"/>
    <property type="match status" value="1"/>
</dbReference>
<evidence type="ECO:0000256" key="2">
    <source>
        <dbReference type="SAM" id="SignalP"/>
    </source>
</evidence>
<dbReference type="GO" id="GO:0005793">
    <property type="term" value="C:endoplasmic reticulum-Golgi intermediate compartment"/>
    <property type="evidence" value="ECO:0007669"/>
    <property type="project" value="TreeGrafter"/>
</dbReference>
<dbReference type="InterPro" id="IPR036249">
    <property type="entry name" value="Thioredoxin-like_sf"/>
</dbReference>
<evidence type="ECO:0000313" key="4">
    <source>
        <dbReference type="EMBL" id="CAJ0574529.1"/>
    </source>
</evidence>
<dbReference type="InterPro" id="IPR013766">
    <property type="entry name" value="Thioredoxin_domain"/>
</dbReference>